<dbReference type="Gene3D" id="3.30.2310.20">
    <property type="entry name" value="RelE-like"/>
    <property type="match status" value="1"/>
</dbReference>
<dbReference type="OrthoDB" id="9805098at2"/>
<protein>
    <recommendedName>
        <fullName evidence="6">RelE/StbE family addiction module toxin</fullName>
    </recommendedName>
</protein>
<evidence type="ECO:0008006" key="6">
    <source>
        <dbReference type="Google" id="ProtNLM"/>
    </source>
</evidence>
<keyword evidence="5" id="KW-1185">Reference proteome</keyword>
<dbReference type="Proteomes" id="UP000014158">
    <property type="component" value="Unassembled WGS sequence"/>
</dbReference>
<organism evidence="2 4">
    <name type="scientific">Enterococcus raffinosus ATCC 49464</name>
    <dbReference type="NCBI Taxonomy" id="1158602"/>
    <lineage>
        <taxon>Bacteria</taxon>
        <taxon>Bacillati</taxon>
        <taxon>Bacillota</taxon>
        <taxon>Bacilli</taxon>
        <taxon>Lactobacillales</taxon>
        <taxon>Enterococcaceae</taxon>
        <taxon>Enterococcus</taxon>
    </lineage>
</organism>
<dbReference type="PANTHER" id="PTHR38813:SF1">
    <property type="entry name" value="TOXIN RELE1-RELATED"/>
    <property type="match status" value="1"/>
</dbReference>
<dbReference type="eggNOG" id="COG2026">
    <property type="taxonomic scope" value="Bacteria"/>
</dbReference>
<accession>R2R0I2</accession>
<comment type="caution">
    <text evidence="2">The sequence shown here is derived from an EMBL/GenBank/DDBJ whole genome shotgun (WGS) entry which is preliminary data.</text>
</comment>
<dbReference type="InterPro" id="IPR035093">
    <property type="entry name" value="RelE/ParE_toxin_dom_sf"/>
</dbReference>
<dbReference type="EMBL" id="ASWF01000001">
    <property type="protein sequence ID" value="EOT82267.1"/>
    <property type="molecule type" value="Genomic_DNA"/>
</dbReference>
<proteinExistence type="predicted"/>
<gene>
    <name evidence="3" type="ORF">I590_00692</name>
    <name evidence="2" type="ORF">UAK_03951</name>
</gene>
<dbReference type="HOGENOM" id="CLU_155761_6_0_9"/>
<sequence>MRKVIYSKLAAKFLKKQDKKTQLRIIQAISQIPKGDIKILHGQEPYKRLRVGNYRVIYTVDELIIHIVKIGNRGDVYKQ</sequence>
<evidence type="ECO:0000256" key="1">
    <source>
        <dbReference type="ARBA" id="ARBA00022649"/>
    </source>
</evidence>
<dbReference type="SUPFAM" id="SSF143011">
    <property type="entry name" value="RelE-like"/>
    <property type="match status" value="1"/>
</dbReference>
<name>R2R0I2_9ENTE</name>
<evidence type="ECO:0000313" key="3">
    <source>
        <dbReference type="EMBL" id="EOT82267.1"/>
    </source>
</evidence>
<dbReference type="AlphaFoldDB" id="R2R0I2"/>
<evidence type="ECO:0000313" key="2">
    <source>
        <dbReference type="EMBL" id="EOH74131.1"/>
    </source>
</evidence>
<dbReference type="Proteomes" id="UP000013877">
    <property type="component" value="Unassembled WGS sequence"/>
</dbReference>
<dbReference type="Pfam" id="PF05016">
    <property type="entry name" value="ParE_toxin"/>
    <property type="match status" value="1"/>
</dbReference>
<dbReference type="PATRIC" id="fig|1158602.3.peg.3954"/>
<reference evidence="2 4" key="1">
    <citation type="submission" date="2013-02" db="EMBL/GenBank/DDBJ databases">
        <title>The Genome Sequence of Enterococcus raffinosus ATCC_49464.</title>
        <authorList>
            <consortium name="The Broad Institute Genome Sequencing Platform"/>
            <consortium name="The Broad Institute Genome Sequencing Center for Infectious Disease"/>
            <person name="Earl A.M."/>
            <person name="Gilmore M.S."/>
            <person name="Lebreton F."/>
            <person name="Walker B."/>
            <person name="Young S.K."/>
            <person name="Zeng Q."/>
            <person name="Gargeya S."/>
            <person name="Fitzgerald M."/>
            <person name="Haas B."/>
            <person name="Abouelleil A."/>
            <person name="Alvarado L."/>
            <person name="Arachchi H.M."/>
            <person name="Berlin A.M."/>
            <person name="Chapman S.B."/>
            <person name="Dewar J."/>
            <person name="Goldberg J."/>
            <person name="Griggs A."/>
            <person name="Gujja S."/>
            <person name="Hansen M."/>
            <person name="Howarth C."/>
            <person name="Imamovic A."/>
            <person name="Larimer J."/>
            <person name="McCowan C."/>
            <person name="Murphy C."/>
            <person name="Neiman D."/>
            <person name="Pearson M."/>
            <person name="Priest M."/>
            <person name="Roberts A."/>
            <person name="Saif S."/>
            <person name="Shea T."/>
            <person name="Sisk P."/>
            <person name="Sykes S."/>
            <person name="Wortman J."/>
            <person name="Nusbaum C."/>
            <person name="Birren B."/>
        </authorList>
    </citation>
    <scope>NUCLEOTIDE SEQUENCE [LARGE SCALE GENOMIC DNA]</scope>
    <source>
        <strain evidence="2 4">ATCC 49464</strain>
    </source>
</reference>
<dbReference type="PANTHER" id="PTHR38813">
    <property type="match status" value="1"/>
</dbReference>
<evidence type="ECO:0000313" key="4">
    <source>
        <dbReference type="Proteomes" id="UP000013877"/>
    </source>
</evidence>
<dbReference type="InterPro" id="IPR052747">
    <property type="entry name" value="TA_system_RelE_toxin"/>
</dbReference>
<evidence type="ECO:0000313" key="5">
    <source>
        <dbReference type="Proteomes" id="UP000014158"/>
    </source>
</evidence>
<keyword evidence="1" id="KW-1277">Toxin-antitoxin system</keyword>
<dbReference type="InterPro" id="IPR007712">
    <property type="entry name" value="RelE/ParE_toxin"/>
</dbReference>
<reference evidence="3 5" key="2">
    <citation type="submission" date="2013-03" db="EMBL/GenBank/DDBJ databases">
        <title>The Genome Sequence of Enterococcus raffinosus ATCC_49464 (PacBio/Illumina hybrid assembly).</title>
        <authorList>
            <consortium name="The Broad Institute Genomics Platform"/>
            <consortium name="The Broad Institute Genome Sequencing Center for Infectious Disease"/>
            <person name="Earl A."/>
            <person name="Russ C."/>
            <person name="Gilmore M."/>
            <person name="Surin D."/>
            <person name="Walker B."/>
            <person name="Young S."/>
            <person name="Zeng Q."/>
            <person name="Gargeya S."/>
            <person name="Fitzgerald M."/>
            <person name="Haas B."/>
            <person name="Abouelleil A."/>
            <person name="Allen A.W."/>
            <person name="Alvarado L."/>
            <person name="Arachchi H.M."/>
            <person name="Berlin A.M."/>
            <person name="Chapman S.B."/>
            <person name="Gainer-Dewar J."/>
            <person name="Goldberg J."/>
            <person name="Griggs A."/>
            <person name="Gujja S."/>
            <person name="Hansen M."/>
            <person name="Howarth C."/>
            <person name="Imamovic A."/>
            <person name="Ireland A."/>
            <person name="Larimer J."/>
            <person name="McCowan C."/>
            <person name="Murphy C."/>
            <person name="Pearson M."/>
            <person name="Poon T.W."/>
            <person name="Priest M."/>
            <person name="Roberts A."/>
            <person name="Saif S."/>
            <person name="Shea T."/>
            <person name="Sisk P."/>
            <person name="Sykes S."/>
            <person name="Wortman J."/>
            <person name="Nusbaum C."/>
            <person name="Birren B."/>
        </authorList>
    </citation>
    <scope>NUCLEOTIDE SEQUENCE [LARGE SCALE GENOMIC DNA]</scope>
    <source>
        <strain evidence="3 5">ATCC 49464</strain>
    </source>
</reference>
<dbReference type="RefSeq" id="WP_010747114.1">
    <property type="nucleotide sequence ID" value="NZ_ASWF01000001.1"/>
</dbReference>
<dbReference type="EMBL" id="AJAL01000021">
    <property type="protein sequence ID" value="EOH74131.1"/>
    <property type="molecule type" value="Genomic_DNA"/>
</dbReference>